<dbReference type="RefSeq" id="WP_115563515.1">
    <property type="nucleotide sequence ID" value="NZ_QRGR01000001.1"/>
</dbReference>
<keyword evidence="2" id="KW-0732">Signal</keyword>
<evidence type="ECO:0008006" key="5">
    <source>
        <dbReference type="Google" id="ProtNLM"/>
    </source>
</evidence>
<comment type="caution">
    <text evidence="3">The sequence shown here is derived from an EMBL/GenBank/DDBJ whole genome shotgun (WGS) entry which is preliminary data.</text>
</comment>
<evidence type="ECO:0000256" key="2">
    <source>
        <dbReference type="SAM" id="SignalP"/>
    </source>
</evidence>
<dbReference type="OrthoDB" id="2651079at2"/>
<proteinExistence type="predicted"/>
<gene>
    <name evidence="3" type="ORF">DXT99_00300</name>
</gene>
<accession>A0A3D8LHX1</accession>
<reference evidence="4" key="1">
    <citation type="submission" date="2018-08" db="EMBL/GenBank/DDBJ databases">
        <authorList>
            <person name="Liu Z.-W."/>
            <person name="Du Z.-J."/>
        </authorList>
    </citation>
    <scope>NUCLEOTIDE SEQUENCE [LARGE SCALE GENOMIC DNA]</scope>
    <source>
        <strain evidence="4">H4X</strain>
    </source>
</reference>
<evidence type="ECO:0000313" key="3">
    <source>
        <dbReference type="EMBL" id="RDV16995.1"/>
    </source>
</evidence>
<dbReference type="Proteomes" id="UP000256708">
    <property type="component" value="Unassembled WGS sequence"/>
</dbReference>
<evidence type="ECO:0000313" key="4">
    <source>
        <dbReference type="Proteomes" id="UP000256708"/>
    </source>
</evidence>
<protein>
    <recommendedName>
        <fullName evidence="5">Lipocalin-like domain-containing protein</fullName>
    </recommendedName>
</protein>
<keyword evidence="4" id="KW-1185">Reference proteome</keyword>
<sequence length="135" mass="15246">MKNASLLCLLCLVLVAVTCKKSDKLAAALIDRTWLHSFEEDSGDTLVYRPNTYEFPPSRGRTGFTLESGGVIKRYEIAPTDGLEEKLGEWEKKGRRSVQIRMSPDSSPPQHYEVQIISLEDDVLKIRRQPIPGNE</sequence>
<dbReference type="AlphaFoldDB" id="A0A3D8LHX1"/>
<name>A0A3D8LHX1_9BACT</name>
<evidence type="ECO:0000256" key="1">
    <source>
        <dbReference type="SAM" id="MobiDB-lite"/>
    </source>
</evidence>
<feature type="region of interest" description="Disordered" evidence="1">
    <location>
        <begin position="88"/>
        <end position="111"/>
    </location>
</feature>
<feature type="chain" id="PRO_5017813944" description="Lipocalin-like domain-containing protein" evidence="2">
    <location>
        <begin position="22"/>
        <end position="135"/>
    </location>
</feature>
<feature type="signal peptide" evidence="2">
    <location>
        <begin position="1"/>
        <end position="21"/>
    </location>
</feature>
<dbReference type="EMBL" id="QRGR01000001">
    <property type="protein sequence ID" value="RDV16995.1"/>
    <property type="molecule type" value="Genomic_DNA"/>
</dbReference>
<organism evidence="3 4">
    <name type="scientific">Pontibacter diazotrophicus</name>
    <dbReference type="NCBI Taxonomy" id="1400979"/>
    <lineage>
        <taxon>Bacteria</taxon>
        <taxon>Pseudomonadati</taxon>
        <taxon>Bacteroidota</taxon>
        <taxon>Cytophagia</taxon>
        <taxon>Cytophagales</taxon>
        <taxon>Hymenobacteraceae</taxon>
        <taxon>Pontibacter</taxon>
    </lineage>
</organism>